<feature type="domain" description="TIR" evidence="2">
    <location>
        <begin position="121"/>
        <end position="257"/>
    </location>
</feature>
<organism evidence="3 4">
    <name type="scientific">Taxus chinensis</name>
    <name type="common">Chinese yew</name>
    <name type="synonym">Taxus wallichiana var. chinensis</name>
    <dbReference type="NCBI Taxonomy" id="29808"/>
    <lineage>
        <taxon>Eukaryota</taxon>
        <taxon>Viridiplantae</taxon>
        <taxon>Streptophyta</taxon>
        <taxon>Embryophyta</taxon>
        <taxon>Tracheophyta</taxon>
        <taxon>Spermatophyta</taxon>
        <taxon>Pinopsida</taxon>
        <taxon>Pinidae</taxon>
        <taxon>Conifers II</taxon>
        <taxon>Cupressales</taxon>
        <taxon>Taxaceae</taxon>
        <taxon>Taxus</taxon>
    </lineage>
</organism>
<dbReference type="InterPro" id="IPR002182">
    <property type="entry name" value="NB-ARC"/>
</dbReference>
<name>A0AA38F4R8_TAXCH</name>
<dbReference type="Gene3D" id="3.40.50.300">
    <property type="entry name" value="P-loop containing nucleotide triphosphate hydrolases"/>
    <property type="match status" value="1"/>
</dbReference>
<keyword evidence="4" id="KW-1185">Reference proteome</keyword>
<dbReference type="EMBL" id="JAHRHJ020003813">
    <property type="protein sequence ID" value="KAH9289046.1"/>
    <property type="molecule type" value="Genomic_DNA"/>
</dbReference>
<evidence type="ECO:0000313" key="3">
    <source>
        <dbReference type="EMBL" id="KAH9289046.1"/>
    </source>
</evidence>
<feature type="compositionally biased region" description="Polar residues" evidence="1">
    <location>
        <begin position="76"/>
        <end position="96"/>
    </location>
</feature>
<dbReference type="SUPFAM" id="SSF52200">
    <property type="entry name" value="Toll/Interleukin receptor TIR domain"/>
    <property type="match status" value="1"/>
</dbReference>
<dbReference type="AlphaFoldDB" id="A0AA38F4R8"/>
<dbReference type="SMART" id="SM00255">
    <property type="entry name" value="TIR"/>
    <property type="match status" value="1"/>
</dbReference>
<proteinExistence type="predicted"/>
<dbReference type="GO" id="GO:0007165">
    <property type="term" value="P:signal transduction"/>
    <property type="evidence" value="ECO:0007669"/>
    <property type="project" value="InterPro"/>
</dbReference>
<dbReference type="Pfam" id="PF01582">
    <property type="entry name" value="TIR"/>
    <property type="match status" value="1"/>
</dbReference>
<evidence type="ECO:0000256" key="1">
    <source>
        <dbReference type="SAM" id="MobiDB-lite"/>
    </source>
</evidence>
<dbReference type="InterPro" id="IPR035897">
    <property type="entry name" value="Toll_tir_struct_dom_sf"/>
</dbReference>
<dbReference type="InterPro" id="IPR000157">
    <property type="entry name" value="TIR_dom"/>
</dbReference>
<dbReference type="GO" id="GO:0043531">
    <property type="term" value="F:ADP binding"/>
    <property type="evidence" value="ECO:0007669"/>
    <property type="project" value="InterPro"/>
</dbReference>
<dbReference type="PANTHER" id="PTHR11017:SF385">
    <property type="entry name" value="DISEASE RESISTANCE PROTEIN (TIR-NBS-LRR CLASS)-RELATED"/>
    <property type="match status" value="1"/>
</dbReference>
<feature type="non-terminal residue" evidence="3">
    <location>
        <position position="1"/>
    </location>
</feature>
<gene>
    <name evidence="3" type="ORF">KI387_033163</name>
</gene>
<dbReference type="InterPro" id="IPR044974">
    <property type="entry name" value="Disease_R_plants"/>
</dbReference>
<dbReference type="SUPFAM" id="SSF52540">
    <property type="entry name" value="P-loop containing nucleoside triphosphate hydrolases"/>
    <property type="match status" value="1"/>
</dbReference>
<sequence length="444" mass="49736">SGIFFFISTPNLGTCFSRGNVESDPFDRVAFSSSCQHQTSEPDPLSGNVESDPFGGVAFSSSSQHQNVERDPFSGVASSSSSHRQNVESNPMSGVASSSSSQHQTVERDPLGGSEAAVSSRLYDVFINHRGPDVKHALADLLYDSLKSTECRVFHDHRELELGDFFPSTIRNAIQSACVQIAIFSPTYADSPWCLAELALMLETNAVFIPVFYHVEPSDVRYPRKRIYAAAFHRHEEKKDTSTRLTSGKQPFIKLHFQVATYVAMMSKDNTLFNPLCVSNRYVFLLNSCFSLQIFSDVWKLVRDIRSVVLREVRQRMPLYVAKCPVGLDEIVAKFDAYCQQKGEKVTGNVKIIGIFGTGGSGKTTLASEFFNRKRSQYQGACFLSNVREGILTSLQSKVLKDFFHEDHTFQNINEGTGRLINRLERSKLSLFIVLDDIDHINQF</sequence>
<accession>A0AA38F4R8</accession>
<feature type="compositionally biased region" description="Polar residues" evidence="1">
    <location>
        <begin position="32"/>
        <end position="41"/>
    </location>
</feature>
<protein>
    <recommendedName>
        <fullName evidence="2">TIR domain-containing protein</fullName>
    </recommendedName>
</protein>
<feature type="region of interest" description="Disordered" evidence="1">
    <location>
        <begin position="32"/>
        <end position="113"/>
    </location>
</feature>
<dbReference type="PRINTS" id="PR00364">
    <property type="entry name" value="DISEASERSIST"/>
</dbReference>
<reference evidence="3 4" key="1">
    <citation type="journal article" date="2021" name="Nat. Plants">
        <title>The Taxus genome provides insights into paclitaxel biosynthesis.</title>
        <authorList>
            <person name="Xiong X."/>
            <person name="Gou J."/>
            <person name="Liao Q."/>
            <person name="Li Y."/>
            <person name="Zhou Q."/>
            <person name="Bi G."/>
            <person name="Li C."/>
            <person name="Du R."/>
            <person name="Wang X."/>
            <person name="Sun T."/>
            <person name="Guo L."/>
            <person name="Liang H."/>
            <person name="Lu P."/>
            <person name="Wu Y."/>
            <person name="Zhang Z."/>
            <person name="Ro D.K."/>
            <person name="Shang Y."/>
            <person name="Huang S."/>
            <person name="Yan J."/>
        </authorList>
    </citation>
    <scope>NUCLEOTIDE SEQUENCE [LARGE SCALE GENOMIC DNA]</scope>
    <source>
        <strain evidence="3">Ta-2019</strain>
    </source>
</reference>
<comment type="caution">
    <text evidence="3">The sequence shown here is derived from an EMBL/GenBank/DDBJ whole genome shotgun (WGS) entry which is preliminary data.</text>
</comment>
<dbReference type="GO" id="GO:0006952">
    <property type="term" value="P:defense response"/>
    <property type="evidence" value="ECO:0007669"/>
    <property type="project" value="InterPro"/>
</dbReference>
<dbReference type="Proteomes" id="UP000824469">
    <property type="component" value="Unassembled WGS sequence"/>
</dbReference>
<evidence type="ECO:0000313" key="4">
    <source>
        <dbReference type="Proteomes" id="UP000824469"/>
    </source>
</evidence>
<dbReference type="PANTHER" id="PTHR11017">
    <property type="entry name" value="LEUCINE-RICH REPEAT-CONTAINING PROTEIN"/>
    <property type="match status" value="1"/>
</dbReference>
<dbReference type="Gene3D" id="3.40.50.10140">
    <property type="entry name" value="Toll/interleukin-1 receptor homology (TIR) domain"/>
    <property type="match status" value="1"/>
</dbReference>
<dbReference type="Pfam" id="PF00931">
    <property type="entry name" value="NB-ARC"/>
    <property type="match status" value="1"/>
</dbReference>
<dbReference type="InterPro" id="IPR027417">
    <property type="entry name" value="P-loop_NTPase"/>
</dbReference>
<dbReference type="PROSITE" id="PS50104">
    <property type="entry name" value="TIR"/>
    <property type="match status" value="1"/>
</dbReference>
<evidence type="ECO:0000259" key="2">
    <source>
        <dbReference type="PROSITE" id="PS50104"/>
    </source>
</evidence>